<dbReference type="Pfam" id="PF08292">
    <property type="entry name" value="RNA_pol_Rbc25"/>
    <property type="match status" value="1"/>
</dbReference>
<comment type="caution">
    <text evidence="10">The sequence shown here is derived from an EMBL/GenBank/DDBJ whole genome shotgun (WGS) entry which is preliminary data.</text>
</comment>
<dbReference type="GO" id="GO:0003899">
    <property type="term" value="F:DNA-directed RNA polymerase activity"/>
    <property type="evidence" value="ECO:0007669"/>
    <property type="project" value="InterPro"/>
</dbReference>
<evidence type="ECO:0000256" key="6">
    <source>
        <dbReference type="RuleBase" id="RU369086"/>
    </source>
</evidence>
<dbReference type="PANTHER" id="PTHR12709">
    <property type="entry name" value="DNA-DIRECTED RNA POLYMERASE II, III"/>
    <property type="match status" value="1"/>
</dbReference>
<dbReference type="SUPFAM" id="SSF50249">
    <property type="entry name" value="Nucleic acid-binding proteins"/>
    <property type="match status" value="1"/>
</dbReference>
<proteinExistence type="inferred from homology"/>
<dbReference type="GO" id="GO:0005666">
    <property type="term" value="C:RNA polymerase III complex"/>
    <property type="evidence" value="ECO:0007669"/>
    <property type="project" value="TreeGrafter"/>
</dbReference>
<dbReference type="AlphaFoldDB" id="A0AAN7WM95"/>
<keyword evidence="5 6" id="KW-0539">Nucleus</keyword>
<keyword evidence="11" id="KW-1185">Reference proteome</keyword>
<dbReference type="NCBIfam" id="TIGR00448">
    <property type="entry name" value="rpoE"/>
    <property type="match status" value="1"/>
</dbReference>
<evidence type="ECO:0000259" key="8">
    <source>
        <dbReference type="Pfam" id="PF03876"/>
    </source>
</evidence>
<dbReference type="CDD" id="cd04330">
    <property type="entry name" value="RNAP_III_Rpc25_N"/>
    <property type="match status" value="1"/>
</dbReference>
<organism evidence="10 11">
    <name type="scientific">Arxiozyma heterogenica</name>
    <dbReference type="NCBI Taxonomy" id="278026"/>
    <lineage>
        <taxon>Eukaryota</taxon>
        <taxon>Fungi</taxon>
        <taxon>Dikarya</taxon>
        <taxon>Ascomycota</taxon>
        <taxon>Saccharomycotina</taxon>
        <taxon>Saccharomycetes</taxon>
        <taxon>Saccharomycetales</taxon>
        <taxon>Saccharomycetaceae</taxon>
        <taxon>Arxiozyma</taxon>
    </lineage>
</organism>
<dbReference type="Gene3D" id="2.40.50.140">
    <property type="entry name" value="Nucleic acid-binding proteins"/>
    <property type="match status" value="1"/>
</dbReference>
<feature type="compositionally biased region" description="Acidic residues" evidence="7">
    <location>
        <begin position="168"/>
        <end position="179"/>
    </location>
</feature>
<dbReference type="InterPro" id="IPR005576">
    <property type="entry name" value="Rpb7-like_N"/>
</dbReference>
<dbReference type="InterPro" id="IPR036898">
    <property type="entry name" value="RNA_pol_Rpb7-like_N_sf"/>
</dbReference>
<feature type="domain" description="RNA polymerase III subunit Rpc25" evidence="9">
    <location>
        <begin position="83"/>
        <end position="204"/>
    </location>
</feature>
<dbReference type="InterPro" id="IPR004519">
    <property type="entry name" value="RNAP_E/RPC8"/>
</dbReference>
<keyword evidence="3 6" id="KW-0240">DNA-directed RNA polymerase</keyword>
<evidence type="ECO:0000259" key="9">
    <source>
        <dbReference type="Pfam" id="PF08292"/>
    </source>
</evidence>
<dbReference type="EMBL" id="JAWIZZ010000043">
    <property type="protein sequence ID" value="KAK5780280.1"/>
    <property type="molecule type" value="Genomic_DNA"/>
</dbReference>
<dbReference type="Pfam" id="PF03876">
    <property type="entry name" value="SHS2_Rpb7-N"/>
    <property type="match status" value="1"/>
</dbReference>
<dbReference type="InterPro" id="IPR013238">
    <property type="entry name" value="RNA_pol_III_Rbc25"/>
</dbReference>
<feature type="region of interest" description="Disordered" evidence="7">
    <location>
        <begin position="164"/>
        <end position="188"/>
    </location>
</feature>
<evidence type="ECO:0000313" key="11">
    <source>
        <dbReference type="Proteomes" id="UP001306508"/>
    </source>
</evidence>
<dbReference type="FunFam" id="2.40.50.140:FF:000221">
    <property type="entry name" value="DNA-directed RNA polymerase III subunit"/>
    <property type="match status" value="1"/>
</dbReference>
<protein>
    <recommendedName>
        <fullName evidence="6">DNA-directed RNA polymerase subunit</fullName>
    </recommendedName>
</protein>
<evidence type="ECO:0000256" key="5">
    <source>
        <dbReference type="ARBA" id="ARBA00023242"/>
    </source>
</evidence>
<dbReference type="Gene3D" id="3.30.1490.120">
    <property type="entry name" value="RNA polymerase Rpb7-like, N-terminal domain"/>
    <property type="match status" value="1"/>
</dbReference>
<evidence type="ECO:0000256" key="1">
    <source>
        <dbReference type="ARBA" id="ARBA00004123"/>
    </source>
</evidence>
<dbReference type="Proteomes" id="UP001306508">
    <property type="component" value="Unassembled WGS sequence"/>
</dbReference>
<evidence type="ECO:0000313" key="10">
    <source>
        <dbReference type="EMBL" id="KAK5780280.1"/>
    </source>
</evidence>
<dbReference type="InterPro" id="IPR045113">
    <property type="entry name" value="Rpb7-like"/>
</dbReference>
<evidence type="ECO:0000256" key="4">
    <source>
        <dbReference type="ARBA" id="ARBA00023163"/>
    </source>
</evidence>
<dbReference type="GO" id="GO:0003677">
    <property type="term" value="F:DNA binding"/>
    <property type="evidence" value="ECO:0007669"/>
    <property type="project" value="InterPro"/>
</dbReference>
<dbReference type="InterPro" id="IPR012340">
    <property type="entry name" value="NA-bd_OB-fold"/>
</dbReference>
<feature type="domain" description="RNA polymerase Rpb7-like N-terminal" evidence="8">
    <location>
        <begin position="8"/>
        <end position="64"/>
    </location>
</feature>
<comment type="similarity">
    <text evidence="2">Belongs to the eukaryotic RPB7/RPC8 RNA polymerase subunit family.</text>
</comment>
<dbReference type="GO" id="GO:0006384">
    <property type="term" value="P:transcription initiation at RNA polymerase III promoter"/>
    <property type="evidence" value="ECO:0007669"/>
    <property type="project" value="TreeGrafter"/>
</dbReference>
<comment type="function">
    <text evidence="6">DNA-dependent RNA polymerase which catalyzes the transcription of DNA into RNA using the four ribonucleoside triphosphates as substrates.</text>
</comment>
<dbReference type="SUPFAM" id="SSF88798">
    <property type="entry name" value="N-terminal, heterodimerisation domain of RBP7 (RpoE)"/>
    <property type="match status" value="1"/>
</dbReference>
<keyword evidence="4 6" id="KW-0804">Transcription</keyword>
<dbReference type="FunFam" id="3.30.1490.120:FF:000002">
    <property type="entry name" value="DNA-directed RNA polymerase III subunit RPC8"/>
    <property type="match status" value="1"/>
</dbReference>
<sequence length="205" mass="23754">MFILSHIKDLVRIAPDQFHQDTLRAVKHQLNNKYANKVIPQIGLCITVYDILDIDEGQIKPGDGASFINVEFRALVFKPFIGEVLTGWITKCNNDGIQVSMGGLFNDIFIPRRMMFENCFYKPDESAWLWQMDEDTELYFDINEMIRFRVEKEIFIDIKPKDPSKVDEEIDDDMGEQDETTNRTPPYALLGSCQTDGMGVVSWWE</sequence>
<accession>A0AAN7WM95</accession>
<name>A0AAN7WM95_9SACH</name>
<evidence type="ECO:0000256" key="3">
    <source>
        <dbReference type="ARBA" id="ARBA00022478"/>
    </source>
</evidence>
<evidence type="ECO:0000256" key="7">
    <source>
        <dbReference type="SAM" id="MobiDB-lite"/>
    </source>
</evidence>
<reference evidence="11" key="1">
    <citation type="submission" date="2023-07" db="EMBL/GenBank/DDBJ databases">
        <title>A draft genome of Kazachstania heterogenica Y-27499.</title>
        <authorList>
            <person name="Donic C."/>
            <person name="Kralova J.S."/>
            <person name="Fidel L."/>
            <person name="Ben-Dor S."/>
            <person name="Jung S."/>
        </authorList>
    </citation>
    <scope>NUCLEOTIDE SEQUENCE [LARGE SCALE GENOMIC DNA]</scope>
    <source>
        <strain evidence="11">Y27499</strain>
    </source>
</reference>
<gene>
    <name evidence="10" type="ORF">RI543_002319</name>
</gene>
<dbReference type="PANTHER" id="PTHR12709:SF1">
    <property type="entry name" value="DNA-DIRECTED RNA POLYMERASE III SUBUNIT RPC8"/>
    <property type="match status" value="1"/>
</dbReference>
<evidence type="ECO:0000256" key="2">
    <source>
        <dbReference type="ARBA" id="ARBA00009307"/>
    </source>
</evidence>
<comment type="subcellular location">
    <subcellularLocation>
        <location evidence="1 6">Nucleus</location>
    </subcellularLocation>
</comment>